<name>A0A2H9T4E6_9ZZZZ</name>
<dbReference type="AlphaFoldDB" id="A0A2H9T4E6"/>
<proteinExistence type="predicted"/>
<organism evidence="1">
    <name type="scientific">invertebrate metagenome</name>
    <dbReference type="NCBI Taxonomy" id="1711999"/>
    <lineage>
        <taxon>unclassified sequences</taxon>
        <taxon>metagenomes</taxon>
        <taxon>organismal metagenomes</taxon>
    </lineage>
</organism>
<protein>
    <submittedName>
        <fullName evidence="1">Uncharacterized protein</fullName>
    </submittedName>
</protein>
<comment type="caution">
    <text evidence="1">The sequence shown here is derived from an EMBL/GenBank/DDBJ whole genome shotgun (WGS) entry which is preliminary data.</text>
</comment>
<dbReference type="EMBL" id="NSIT01000275">
    <property type="protein sequence ID" value="PJE78067.1"/>
    <property type="molecule type" value="Genomic_DNA"/>
</dbReference>
<gene>
    <name evidence="1" type="ORF">CI610_03004</name>
</gene>
<evidence type="ECO:0000313" key="1">
    <source>
        <dbReference type="EMBL" id="PJE78067.1"/>
    </source>
</evidence>
<accession>A0A2H9T4E6</accession>
<reference evidence="1" key="1">
    <citation type="journal article" date="2017" name="Appl. Environ. Microbiol.">
        <title>Molecular characterization of an Endozoicomonas-like organism causing infection in king scallop Pecten maximus L.</title>
        <authorList>
            <person name="Cano I."/>
            <person name="van Aerle R."/>
            <person name="Ross S."/>
            <person name="Verner-Jeffreys D.W."/>
            <person name="Paley R.K."/>
            <person name="Rimmer G."/>
            <person name="Ryder D."/>
            <person name="Hooper P."/>
            <person name="Stone D."/>
            <person name="Feist S.W."/>
        </authorList>
    </citation>
    <scope>NUCLEOTIDE SEQUENCE</scope>
</reference>
<sequence>MASPGSIENNVGSGVVLVRQVTSFRITKPLQDLLVASPGSIENSIASVVVFSVFHLLYGTLFKLSTLHQVRISAAETPE</sequence>